<proteinExistence type="predicted"/>
<comment type="caution">
    <text evidence="2">The sequence shown here is derived from an EMBL/GenBank/DDBJ whole genome shotgun (WGS) entry which is preliminary data.</text>
</comment>
<reference evidence="2 3" key="1">
    <citation type="submission" date="2015-06" db="EMBL/GenBank/DDBJ databases">
        <title>Talaromyces atroroseus IBT 11181 draft genome.</title>
        <authorList>
            <person name="Rasmussen K.B."/>
            <person name="Rasmussen S."/>
            <person name="Petersen B."/>
            <person name="Sicheritz-Ponten T."/>
            <person name="Mortensen U.H."/>
            <person name="Thrane U."/>
        </authorList>
    </citation>
    <scope>NUCLEOTIDE SEQUENCE [LARGE SCALE GENOMIC DNA]</scope>
    <source>
        <strain evidence="2 3">IBT 11181</strain>
    </source>
</reference>
<evidence type="ECO:0000256" key="1">
    <source>
        <dbReference type="SAM" id="MobiDB-lite"/>
    </source>
</evidence>
<dbReference type="EMBL" id="LFMY01000011">
    <property type="protein sequence ID" value="OKL57648.1"/>
    <property type="molecule type" value="Genomic_DNA"/>
</dbReference>
<dbReference type="GeneID" id="31006906"/>
<gene>
    <name evidence="2" type="ORF">UA08_07150</name>
</gene>
<dbReference type="Proteomes" id="UP000214365">
    <property type="component" value="Unassembled WGS sequence"/>
</dbReference>
<evidence type="ECO:0000313" key="3">
    <source>
        <dbReference type="Proteomes" id="UP000214365"/>
    </source>
</evidence>
<feature type="region of interest" description="Disordered" evidence="1">
    <location>
        <begin position="1"/>
        <end position="43"/>
    </location>
</feature>
<evidence type="ECO:0000313" key="2">
    <source>
        <dbReference type="EMBL" id="OKL57648.1"/>
    </source>
</evidence>
<keyword evidence="3" id="KW-1185">Reference proteome</keyword>
<organism evidence="2 3">
    <name type="scientific">Talaromyces atroroseus</name>
    <dbReference type="NCBI Taxonomy" id="1441469"/>
    <lineage>
        <taxon>Eukaryota</taxon>
        <taxon>Fungi</taxon>
        <taxon>Dikarya</taxon>
        <taxon>Ascomycota</taxon>
        <taxon>Pezizomycotina</taxon>
        <taxon>Eurotiomycetes</taxon>
        <taxon>Eurotiomycetidae</taxon>
        <taxon>Eurotiales</taxon>
        <taxon>Trichocomaceae</taxon>
        <taxon>Talaromyces</taxon>
        <taxon>Talaromyces sect. Trachyspermi</taxon>
    </lineage>
</organism>
<dbReference type="AlphaFoldDB" id="A0A225AKA6"/>
<sequence length="96" mass="10380">MYVQRENPRAADSTLHLPTFFPGVEQSSDGPRDDKLPPHSPSRLLARTVTRVSLRARPDAFPVAGAALGPRSILPYWSVGPVSQCSPREIDASAVS</sequence>
<protein>
    <submittedName>
        <fullName evidence="2">Uncharacterized protein</fullName>
    </submittedName>
</protein>
<name>A0A225AKA6_TALAT</name>
<dbReference type="RefSeq" id="XP_020117769.1">
    <property type="nucleotide sequence ID" value="XM_020262060.1"/>
</dbReference>
<accession>A0A225AKA6</accession>